<evidence type="ECO:0000256" key="8">
    <source>
        <dbReference type="ARBA" id="ARBA00022692"/>
    </source>
</evidence>
<dbReference type="Pfam" id="PF02518">
    <property type="entry name" value="HATPase_c"/>
    <property type="match status" value="1"/>
</dbReference>
<evidence type="ECO:0000256" key="7">
    <source>
        <dbReference type="ARBA" id="ARBA00022679"/>
    </source>
</evidence>
<evidence type="ECO:0000256" key="12">
    <source>
        <dbReference type="ARBA" id="ARBA00022989"/>
    </source>
</evidence>
<dbReference type="Gene3D" id="3.40.50.2300">
    <property type="match status" value="2"/>
</dbReference>
<evidence type="ECO:0000259" key="24">
    <source>
        <dbReference type="PROSITE" id="PS50894"/>
    </source>
</evidence>
<feature type="domain" description="PAS" evidence="21">
    <location>
        <begin position="368"/>
        <end position="424"/>
    </location>
</feature>
<evidence type="ECO:0000256" key="3">
    <source>
        <dbReference type="ARBA" id="ARBA00006402"/>
    </source>
</evidence>
<evidence type="ECO:0000256" key="9">
    <source>
        <dbReference type="ARBA" id="ARBA00022741"/>
    </source>
</evidence>
<dbReference type="InterPro" id="IPR036890">
    <property type="entry name" value="HATPase_C_sf"/>
</dbReference>
<feature type="domain" description="Response regulatory" evidence="20">
    <location>
        <begin position="868"/>
        <end position="985"/>
    </location>
</feature>
<dbReference type="AlphaFoldDB" id="A0A7X2ZFX6"/>
<dbReference type="GO" id="GO:0005524">
    <property type="term" value="F:ATP binding"/>
    <property type="evidence" value="ECO:0007669"/>
    <property type="project" value="UniProtKB-KW"/>
</dbReference>
<dbReference type="SMART" id="SM00086">
    <property type="entry name" value="PAC"/>
    <property type="match status" value="2"/>
</dbReference>
<dbReference type="PROSITE" id="PS50110">
    <property type="entry name" value="RESPONSE_REGULATORY"/>
    <property type="match status" value="2"/>
</dbReference>
<evidence type="ECO:0000256" key="4">
    <source>
        <dbReference type="ARBA" id="ARBA00012438"/>
    </source>
</evidence>
<dbReference type="InterPro" id="IPR001610">
    <property type="entry name" value="PAC"/>
</dbReference>
<dbReference type="InterPro" id="IPR036641">
    <property type="entry name" value="HPT_dom_sf"/>
</dbReference>
<evidence type="ECO:0000259" key="22">
    <source>
        <dbReference type="PROSITE" id="PS50113"/>
    </source>
</evidence>
<keyword evidence="26" id="KW-1185">Reference proteome</keyword>
<keyword evidence="6 17" id="KW-0597">Phosphoprotein</keyword>
<dbReference type="InterPro" id="IPR011006">
    <property type="entry name" value="CheY-like_superfamily"/>
</dbReference>
<evidence type="ECO:0000256" key="11">
    <source>
        <dbReference type="ARBA" id="ARBA00022840"/>
    </source>
</evidence>
<evidence type="ECO:0000259" key="23">
    <source>
        <dbReference type="PROSITE" id="PS50885"/>
    </source>
</evidence>
<dbReference type="InterPro" id="IPR001789">
    <property type="entry name" value="Sig_transdc_resp-reg_receiver"/>
</dbReference>
<dbReference type="SMART" id="SM00388">
    <property type="entry name" value="HisKA"/>
    <property type="match status" value="1"/>
</dbReference>
<dbReference type="InterPro" id="IPR029151">
    <property type="entry name" value="Sensor-like_sf"/>
</dbReference>
<dbReference type="CDD" id="cd06225">
    <property type="entry name" value="HAMP"/>
    <property type="match status" value="1"/>
</dbReference>
<dbReference type="SUPFAM" id="SSF103190">
    <property type="entry name" value="Sensory domain-like"/>
    <property type="match status" value="1"/>
</dbReference>
<dbReference type="Proteomes" id="UP000450917">
    <property type="component" value="Unassembled WGS sequence"/>
</dbReference>
<dbReference type="Pfam" id="PF00512">
    <property type="entry name" value="HisKA"/>
    <property type="match status" value="1"/>
</dbReference>
<dbReference type="CDD" id="cd00088">
    <property type="entry name" value="HPT"/>
    <property type="match status" value="1"/>
</dbReference>
<evidence type="ECO:0000259" key="21">
    <source>
        <dbReference type="PROSITE" id="PS50112"/>
    </source>
</evidence>
<dbReference type="SMART" id="SM00304">
    <property type="entry name" value="HAMP"/>
    <property type="match status" value="1"/>
</dbReference>
<keyword evidence="13" id="KW-0902">Two-component regulatory system</keyword>
<dbReference type="InterPro" id="IPR000700">
    <property type="entry name" value="PAS-assoc_C"/>
</dbReference>
<feature type="domain" description="Response regulatory" evidence="20">
    <location>
        <begin position="1009"/>
        <end position="1125"/>
    </location>
</feature>
<dbReference type="SUPFAM" id="SSF55874">
    <property type="entry name" value="ATPase domain of HSP90 chaperone/DNA topoisomerase II/histidine kinase"/>
    <property type="match status" value="1"/>
</dbReference>
<protein>
    <recommendedName>
        <fullName evidence="15">Circadian input-output histidine kinase CikA</fullName>
        <ecNumber evidence="4">2.7.13.3</ecNumber>
    </recommendedName>
</protein>
<dbReference type="InterPro" id="IPR000014">
    <property type="entry name" value="PAS"/>
</dbReference>
<feature type="domain" description="HPt" evidence="24">
    <location>
        <begin position="1165"/>
        <end position="1260"/>
    </location>
</feature>
<evidence type="ECO:0000256" key="15">
    <source>
        <dbReference type="ARBA" id="ARBA00074306"/>
    </source>
</evidence>
<dbReference type="CDD" id="cd00130">
    <property type="entry name" value="PAS"/>
    <property type="match status" value="2"/>
</dbReference>
<dbReference type="PROSITE" id="PS50109">
    <property type="entry name" value="HIS_KIN"/>
    <property type="match status" value="1"/>
</dbReference>
<dbReference type="SUPFAM" id="SSF47384">
    <property type="entry name" value="Homodimeric domain of signal transducing histidine kinase"/>
    <property type="match status" value="1"/>
</dbReference>
<feature type="domain" description="PAS" evidence="21">
    <location>
        <begin position="491"/>
        <end position="532"/>
    </location>
</feature>
<evidence type="ECO:0000256" key="1">
    <source>
        <dbReference type="ARBA" id="ARBA00000085"/>
    </source>
</evidence>
<keyword evidence="10" id="KW-0418">Kinase</keyword>
<dbReference type="EC" id="2.7.13.3" evidence="4"/>
<keyword evidence="11" id="KW-0067">ATP-binding</keyword>
<evidence type="ECO:0000256" key="6">
    <source>
        <dbReference type="ARBA" id="ARBA00022553"/>
    </source>
</evidence>
<dbReference type="Gene3D" id="1.20.120.160">
    <property type="entry name" value="HPT domain"/>
    <property type="match status" value="1"/>
</dbReference>
<keyword evidence="5" id="KW-1003">Cell membrane</keyword>
<dbReference type="SMART" id="SM00387">
    <property type="entry name" value="HATPase_c"/>
    <property type="match status" value="1"/>
</dbReference>
<dbReference type="PROSITE" id="PS50885">
    <property type="entry name" value="HAMP"/>
    <property type="match status" value="1"/>
</dbReference>
<dbReference type="InterPro" id="IPR003661">
    <property type="entry name" value="HisK_dim/P_dom"/>
</dbReference>
<evidence type="ECO:0000256" key="5">
    <source>
        <dbReference type="ARBA" id="ARBA00022475"/>
    </source>
</evidence>
<comment type="subcellular location">
    <subcellularLocation>
        <location evidence="2">Cell membrane</location>
        <topology evidence="2">Multi-pass membrane protein</topology>
    </subcellularLocation>
</comment>
<dbReference type="EMBL" id="WNZX01000026">
    <property type="protein sequence ID" value="MUG73426.1"/>
    <property type="molecule type" value="Genomic_DNA"/>
</dbReference>
<name>A0A7X2ZFX6_9BACL</name>
<evidence type="ECO:0000256" key="14">
    <source>
        <dbReference type="ARBA" id="ARBA00023136"/>
    </source>
</evidence>
<dbReference type="SMART" id="SM00091">
    <property type="entry name" value="PAS"/>
    <property type="match status" value="2"/>
</dbReference>
<evidence type="ECO:0000256" key="18">
    <source>
        <dbReference type="SAM" id="Phobius"/>
    </source>
</evidence>
<keyword evidence="12 18" id="KW-1133">Transmembrane helix</keyword>
<feature type="transmembrane region" description="Helical" evidence="18">
    <location>
        <begin position="277"/>
        <end position="300"/>
    </location>
</feature>
<sequence length="1267" mass="141035">MRLTLETKMMAILFLVTTLTLGIVGFTHYQLSKNKLYQQLEEQTLDTLSNAADNLDAYLKVRTAEAEIISRTTVIRSGTLPEKLAYLAKELEQGLERHYLSIGIADLQGNLTLSDGEQGSLAHTAAFATALQGKSAVSDPYIGQMTNTSVISILVPVFNEERHVTGVLSVALDARSVFSSQLNLDDPAKQRRIIVVNMESTVLYNTDSSKNFVLNYRRDFPAFTDQYDIVSEQDRGSIQTVISFGPSKSFFVRMPLTNWIVLLSVGLSNFEAPLRSLLYTTLLIIAAAELCLFLIIRLTVNRFIIRRLKPILKATESVADGNFYTSPLDHSSSDELGQLSQSVNGMIQNLRSLFEPFEAFIRENKYAMIVTDAAYKITYFNRQAEQLLGYSAIDVIHKKTPHIWLDPQQLAERAALYAQELQEPIPADCTAFFIKAARKMTMDTEWLWLHRVGARIPVNVNVSTMIGAKGKVKGFVLIAQDIRGYKETLESRNRLLNIMENAHDFIASFDKRGDMFYINQAGLQLLGIEKLDEDTCNIGNYLVGEMAFRLSKGVRNAEERGFWEEEIEFRTARGERIVTSQTLVAHTSTDGRETYYSTIVRDIREQKRIQRAILEAKEEADEANRSKSLFLARMSHEIRTPLNGIMGLSHLMQRSELSDIQADYMHKIVASSQSLLGIINDILDFSKIEADKLDIERISFSLGGIVKRLNGTLSVLIGHKPVELVADIGHEVPDELAGDPLRLEQVLLNLLSNAVKFTSQGQIEFGISLHRANAASIWLDFSVKDTGVGMNAAQLEHLFEPFVQADGSTSRKYGGTGLGLVIAKSLIERMGGELRVRSLEGQGSEFGFRLPFPVIPGQGAEAGKFPYQALVAKDHPATCRLWQGALASITGEAYGVLTWKDALRRIVEAPPDIAFLDMESADMYGEETWFELKREADRQGVLTVACTTLAGRDALLLVPEQLRPDWIMVKPFSRYELADVLSVVRDKRRQTAPEAAQLEQVYGETQAGHILLVEDNRINQTVAREILVSHGLQVTVAGDGFEALQRLEEARFDLVLMDLHMPGLDGIETTKRIRTDAAFVRLPIIALTADATKEQREACLKAEMNEVLTKPVQPEKLIRTVAQWLPSAQPLTAASKEITDADLSDAGTGGWSFEGPLDTKRALAFLGGREQMYIQLLDAFLLEYGRIGDKLSLTDPADRHDAHRIVHSLRGAAGNLGAKDVFLTAGALEEALQTGIGALPELTVRLKDQLEQLTQAIRELPFRQKDT</sequence>
<evidence type="ECO:0000313" key="25">
    <source>
        <dbReference type="EMBL" id="MUG73426.1"/>
    </source>
</evidence>
<keyword evidence="14 18" id="KW-0472">Membrane</keyword>
<accession>A0A7X2ZFX6</accession>
<feature type="domain" description="PAC" evidence="22">
    <location>
        <begin position="442"/>
        <end position="494"/>
    </location>
</feature>
<dbReference type="InterPro" id="IPR005467">
    <property type="entry name" value="His_kinase_dom"/>
</dbReference>
<comment type="similarity">
    <text evidence="3">In the N-terminal section; belongs to the phytochrome family.</text>
</comment>
<evidence type="ECO:0000313" key="26">
    <source>
        <dbReference type="Proteomes" id="UP000450917"/>
    </source>
</evidence>
<dbReference type="FunFam" id="3.30.565.10:FF:000010">
    <property type="entry name" value="Sensor histidine kinase RcsC"/>
    <property type="match status" value="1"/>
</dbReference>
<dbReference type="GO" id="GO:0006355">
    <property type="term" value="P:regulation of DNA-templated transcription"/>
    <property type="evidence" value="ECO:0007669"/>
    <property type="project" value="InterPro"/>
</dbReference>
<dbReference type="InterPro" id="IPR003594">
    <property type="entry name" value="HATPase_dom"/>
</dbReference>
<dbReference type="PROSITE" id="PS50112">
    <property type="entry name" value="PAS"/>
    <property type="match status" value="2"/>
</dbReference>
<evidence type="ECO:0000256" key="2">
    <source>
        <dbReference type="ARBA" id="ARBA00004651"/>
    </source>
</evidence>
<dbReference type="NCBIfam" id="TIGR00229">
    <property type="entry name" value="sensory_box"/>
    <property type="match status" value="2"/>
</dbReference>
<dbReference type="InterPro" id="IPR033479">
    <property type="entry name" value="dCache_1"/>
</dbReference>
<feature type="domain" description="HAMP" evidence="23">
    <location>
        <begin position="302"/>
        <end position="355"/>
    </location>
</feature>
<dbReference type="Pfam" id="PF00072">
    <property type="entry name" value="Response_reg"/>
    <property type="match status" value="1"/>
</dbReference>
<feature type="modified residue" description="Phosphohistidine" evidence="16">
    <location>
        <position position="1207"/>
    </location>
</feature>
<comment type="catalytic activity">
    <reaction evidence="1">
        <text>ATP + protein L-histidine = ADP + protein N-phospho-L-histidine.</text>
        <dbReference type="EC" id="2.7.13.3"/>
    </reaction>
</comment>
<dbReference type="RefSeq" id="WP_155615586.1">
    <property type="nucleotide sequence ID" value="NZ_WNZX01000026.1"/>
</dbReference>
<dbReference type="InterPro" id="IPR036097">
    <property type="entry name" value="HisK_dim/P_sf"/>
</dbReference>
<dbReference type="CDD" id="cd00082">
    <property type="entry name" value="HisKA"/>
    <property type="match status" value="1"/>
</dbReference>
<dbReference type="InterPro" id="IPR003660">
    <property type="entry name" value="HAMP_dom"/>
</dbReference>
<dbReference type="SUPFAM" id="SSF158472">
    <property type="entry name" value="HAMP domain-like"/>
    <property type="match status" value="1"/>
</dbReference>
<dbReference type="PANTHER" id="PTHR45339">
    <property type="entry name" value="HYBRID SIGNAL TRANSDUCTION HISTIDINE KINASE J"/>
    <property type="match status" value="1"/>
</dbReference>
<evidence type="ECO:0000256" key="13">
    <source>
        <dbReference type="ARBA" id="ARBA00023012"/>
    </source>
</evidence>
<dbReference type="PRINTS" id="PR00344">
    <property type="entry name" value="BCTRLSENSOR"/>
</dbReference>
<dbReference type="SUPFAM" id="SSF47226">
    <property type="entry name" value="Histidine-containing phosphotransfer domain, HPT domain"/>
    <property type="match status" value="1"/>
</dbReference>
<feature type="modified residue" description="4-aspartylphosphate" evidence="17">
    <location>
        <position position="917"/>
    </location>
</feature>
<dbReference type="SUPFAM" id="SSF55785">
    <property type="entry name" value="PYP-like sensor domain (PAS domain)"/>
    <property type="match status" value="2"/>
</dbReference>
<dbReference type="SMART" id="SM00448">
    <property type="entry name" value="REC"/>
    <property type="match status" value="1"/>
</dbReference>
<dbReference type="PROSITE" id="PS50894">
    <property type="entry name" value="HPT"/>
    <property type="match status" value="1"/>
</dbReference>
<feature type="modified residue" description="4-aspartylphosphate" evidence="17">
    <location>
        <position position="1058"/>
    </location>
</feature>
<keyword evidence="9" id="KW-0547">Nucleotide-binding</keyword>
<dbReference type="Gene3D" id="1.10.287.130">
    <property type="match status" value="1"/>
</dbReference>
<dbReference type="CDD" id="cd17546">
    <property type="entry name" value="REC_hyHK_CKI1_RcsC-like"/>
    <property type="match status" value="1"/>
</dbReference>
<dbReference type="InterPro" id="IPR004358">
    <property type="entry name" value="Sig_transdc_His_kin-like_C"/>
</dbReference>
<dbReference type="Pfam" id="PF01627">
    <property type="entry name" value="Hpt"/>
    <property type="match status" value="1"/>
</dbReference>
<dbReference type="GO" id="GO:0005886">
    <property type="term" value="C:plasma membrane"/>
    <property type="evidence" value="ECO:0007669"/>
    <property type="project" value="UniProtKB-SubCell"/>
</dbReference>
<feature type="domain" description="Histidine kinase" evidence="19">
    <location>
        <begin position="633"/>
        <end position="854"/>
    </location>
</feature>
<dbReference type="PROSITE" id="PS50113">
    <property type="entry name" value="PAC"/>
    <property type="match status" value="1"/>
</dbReference>
<dbReference type="PANTHER" id="PTHR45339:SF1">
    <property type="entry name" value="HYBRID SIGNAL TRANSDUCTION HISTIDINE KINASE J"/>
    <property type="match status" value="1"/>
</dbReference>
<dbReference type="Gene3D" id="6.10.340.10">
    <property type="match status" value="1"/>
</dbReference>
<dbReference type="SUPFAM" id="SSF52172">
    <property type="entry name" value="CheY-like"/>
    <property type="match status" value="2"/>
</dbReference>
<dbReference type="Pfam" id="PF00672">
    <property type="entry name" value="HAMP"/>
    <property type="match status" value="1"/>
</dbReference>
<evidence type="ECO:0000259" key="20">
    <source>
        <dbReference type="PROSITE" id="PS50110"/>
    </source>
</evidence>
<dbReference type="InterPro" id="IPR035965">
    <property type="entry name" value="PAS-like_dom_sf"/>
</dbReference>
<proteinExistence type="inferred from homology"/>
<keyword evidence="8 18" id="KW-0812">Transmembrane</keyword>
<dbReference type="CDD" id="cd18773">
    <property type="entry name" value="PDC1_HK_sensor"/>
    <property type="match status" value="1"/>
</dbReference>
<evidence type="ECO:0000256" key="10">
    <source>
        <dbReference type="ARBA" id="ARBA00022777"/>
    </source>
</evidence>
<dbReference type="Pfam" id="PF02743">
    <property type="entry name" value="dCache_1"/>
    <property type="match status" value="1"/>
</dbReference>
<organism evidence="25 26">
    <name type="scientific">Paenibacillus validus</name>
    <dbReference type="NCBI Taxonomy" id="44253"/>
    <lineage>
        <taxon>Bacteria</taxon>
        <taxon>Bacillati</taxon>
        <taxon>Bacillota</taxon>
        <taxon>Bacilli</taxon>
        <taxon>Bacillales</taxon>
        <taxon>Paenibacillaceae</taxon>
        <taxon>Paenibacillus</taxon>
    </lineage>
</organism>
<evidence type="ECO:0000256" key="17">
    <source>
        <dbReference type="PROSITE-ProRule" id="PRU00169"/>
    </source>
</evidence>
<dbReference type="GO" id="GO:0000155">
    <property type="term" value="F:phosphorelay sensor kinase activity"/>
    <property type="evidence" value="ECO:0007669"/>
    <property type="project" value="InterPro"/>
</dbReference>
<dbReference type="CDD" id="cd16922">
    <property type="entry name" value="HATPase_EvgS-ArcB-TorS-like"/>
    <property type="match status" value="1"/>
</dbReference>
<evidence type="ECO:0000259" key="19">
    <source>
        <dbReference type="PROSITE" id="PS50109"/>
    </source>
</evidence>
<dbReference type="Gene3D" id="3.30.565.10">
    <property type="entry name" value="Histidine kinase-like ATPase, C-terminal domain"/>
    <property type="match status" value="1"/>
</dbReference>
<evidence type="ECO:0000256" key="16">
    <source>
        <dbReference type="PROSITE-ProRule" id="PRU00110"/>
    </source>
</evidence>
<dbReference type="Pfam" id="PF00989">
    <property type="entry name" value="PAS"/>
    <property type="match status" value="2"/>
</dbReference>
<keyword evidence="7" id="KW-0808">Transferase</keyword>
<reference evidence="25 26" key="1">
    <citation type="submission" date="2019-11" db="EMBL/GenBank/DDBJ databases">
        <title>Draft genome sequences of five Paenibacillus species of dairy origin.</title>
        <authorList>
            <person name="Olajide A.M."/>
            <person name="Chen S."/>
            <person name="Lapointe G."/>
        </authorList>
    </citation>
    <scope>NUCLEOTIDE SEQUENCE [LARGE SCALE GENOMIC DNA]</scope>
    <source>
        <strain evidence="25 26">2CS3</strain>
    </source>
</reference>
<dbReference type="Gene3D" id="3.30.450.20">
    <property type="entry name" value="PAS domain"/>
    <property type="match status" value="3"/>
</dbReference>
<dbReference type="InterPro" id="IPR013767">
    <property type="entry name" value="PAS_fold"/>
</dbReference>
<dbReference type="InterPro" id="IPR008207">
    <property type="entry name" value="Sig_transdc_His_kin_Hpt_dom"/>
</dbReference>
<gene>
    <name evidence="25" type="ORF">GNP93_22655</name>
</gene>
<comment type="caution">
    <text evidence="25">The sequence shown here is derived from an EMBL/GenBank/DDBJ whole genome shotgun (WGS) entry which is preliminary data.</text>
</comment>